<name>G8BUT4_TETPH</name>
<accession>G8BUT4</accession>
<dbReference type="eggNOG" id="ENOG502S35W">
    <property type="taxonomic scope" value="Eukaryota"/>
</dbReference>
<evidence type="ECO:0008006" key="3">
    <source>
        <dbReference type="Google" id="ProtNLM"/>
    </source>
</evidence>
<proteinExistence type="predicted"/>
<dbReference type="OMA" id="FMRLKPF"/>
<dbReference type="OrthoDB" id="3991133at2759"/>
<dbReference type="GO" id="GO:0006312">
    <property type="term" value="P:mitotic recombination"/>
    <property type="evidence" value="ECO:0007669"/>
    <property type="project" value="EnsemblFungi"/>
</dbReference>
<dbReference type="KEGG" id="tpf:TPHA_0F00290"/>
<dbReference type="EMBL" id="HE612861">
    <property type="protein sequence ID" value="CCE63516.1"/>
    <property type="molecule type" value="Genomic_DNA"/>
</dbReference>
<organism evidence="1 2">
    <name type="scientific">Tetrapisispora phaffii (strain ATCC 24235 / CBS 4417 / NBRC 1672 / NRRL Y-8282 / UCD 70-5)</name>
    <name type="common">Yeast</name>
    <name type="synonym">Fabospora phaffii</name>
    <dbReference type="NCBI Taxonomy" id="1071381"/>
    <lineage>
        <taxon>Eukaryota</taxon>
        <taxon>Fungi</taxon>
        <taxon>Dikarya</taxon>
        <taxon>Ascomycota</taxon>
        <taxon>Saccharomycotina</taxon>
        <taxon>Saccharomycetes</taxon>
        <taxon>Saccharomycetales</taxon>
        <taxon>Saccharomycetaceae</taxon>
        <taxon>Tetrapisispora</taxon>
    </lineage>
</organism>
<protein>
    <recommendedName>
        <fullName evidence="3">Increased recombination centers protein 19</fullName>
    </recommendedName>
</protein>
<dbReference type="GeneID" id="11535369"/>
<dbReference type="HOGENOM" id="CLU_106818_0_0_1"/>
<dbReference type="AlphaFoldDB" id="G8BUT4"/>
<evidence type="ECO:0000313" key="1">
    <source>
        <dbReference type="EMBL" id="CCE63516.1"/>
    </source>
</evidence>
<dbReference type="GO" id="GO:0030437">
    <property type="term" value="P:ascospore formation"/>
    <property type="evidence" value="ECO:0007669"/>
    <property type="project" value="EnsemblFungi"/>
</dbReference>
<keyword evidence="2" id="KW-1185">Reference proteome</keyword>
<gene>
    <name evidence="1" type="primary">TPHA0F00290</name>
    <name evidence="1" type="ordered locus">TPHA_0F00290</name>
</gene>
<dbReference type="Proteomes" id="UP000005666">
    <property type="component" value="Chromosome 6"/>
</dbReference>
<reference evidence="1 2" key="1">
    <citation type="journal article" date="2011" name="Proc. Natl. Acad. Sci. U.S.A.">
        <title>Evolutionary erosion of yeast sex chromosomes by mating-type switching accidents.</title>
        <authorList>
            <person name="Gordon J.L."/>
            <person name="Armisen D."/>
            <person name="Proux-Wera E."/>
            <person name="Oheigeartaigh S.S."/>
            <person name="Byrne K.P."/>
            <person name="Wolfe K.H."/>
        </authorList>
    </citation>
    <scope>NUCLEOTIDE SEQUENCE [LARGE SCALE GENOMIC DNA]</scope>
    <source>
        <strain evidence="2">ATCC 24235 / CBS 4417 / NBRC 1672 / NRRL Y-8282 / UCD 70-5</strain>
    </source>
</reference>
<dbReference type="RefSeq" id="XP_003685950.1">
    <property type="nucleotide sequence ID" value="XM_003685902.1"/>
</dbReference>
<evidence type="ECO:0000313" key="2">
    <source>
        <dbReference type="Proteomes" id="UP000005666"/>
    </source>
</evidence>
<sequence>MNKPLRIVTNNAITTAEHSLYLNPAKYLVPPELRLCVFAHDNGFLCKVYYRRFMRLKPFISNRAMVRDTYKEYIRYKFKQEKYARKRLLVLGNDHDKLTFLTNDVNDNSHLLSRIHNTLTFIVKATSHISPEIEDVEGLTVDNSYCRKILKNLLTIEYEKQSKISHSKDPSEMYDELRISFNYLQGDADSRVNNKSKSKMYSNSAVFREYDIFLVLLNETIGTML</sequence>
<dbReference type="GO" id="GO:0006302">
    <property type="term" value="P:double-strand break repair"/>
    <property type="evidence" value="ECO:0007669"/>
    <property type="project" value="EnsemblFungi"/>
</dbReference>